<dbReference type="EMBL" id="JANPWB010000001">
    <property type="protein sequence ID" value="KAJ1213893.1"/>
    <property type="molecule type" value="Genomic_DNA"/>
</dbReference>
<sequence length="131" mass="14897">MKVVLRSHFIRTVVGVRATVHRDLTQTEAYLKTLEDNARVDPVAQTVLDAAIAKHTLLMEQLHSTIKRIGKMSDWAVGGAMLLRIPLLLGVRPRVGSPMQYLSVLDETILFDKLTLLLPVLKFAIHYHYYY</sequence>
<name>A0AAV7WMX5_PLEWA</name>
<organism evidence="1 2">
    <name type="scientific">Pleurodeles waltl</name>
    <name type="common">Iberian ribbed newt</name>
    <dbReference type="NCBI Taxonomy" id="8319"/>
    <lineage>
        <taxon>Eukaryota</taxon>
        <taxon>Metazoa</taxon>
        <taxon>Chordata</taxon>
        <taxon>Craniata</taxon>
        <taxon>Vertebrata</taxon>
        <taxon>Euteleostomi</taxon>
        <taxon>Amphibia</taxon>
        <taxon>Batrachia</taxon>
        <taxon>Caudata</taxon>
        <taxon>Salamandroidea</taxon>
        <taxon>Salamandridae</taxon>
        <taxon>Pleurodelinae</taxon>
        <taxon>Pleurodeles</taxon>
    </lineage>
</organism>
<dbReference type="AlphaFoldDB" id="A0AAV7WMX5"/>
<gene>
    <name evidence="1" type="ORF">NDU88_001523</name>
</gene>
<comment type="caution">
    <text evidence="1">The sequence shown here is derived from an EMBL/GenBank/DDBJ whole genome shotgun (WGS) entry which is preliminary data.</text>
</comment>
<protein>
    <submittedName>
        <fullName evidence="1">Uncharacterized protein</fullName>
    </submittedName>
</protein>
<dbReference type="Proteomes" id="UP001066276">
    <property type="component" value="Chromosome 1_1"/>
</dbReference>
<proteinExistence type="predicted"/>
<reference evidence="1" key="1">
    <citation type="journal article" date="2022" name="bioRxiv">
        <title>Sequencing and chromosome-scale assembly of the giantPleurodeles waltlgenome.</title>
        <authorList>
            <person name="Brown T."/>
            <person name="Elewa A."/>
            <person name="Iarovenko S."/>
            <person name="Subramanian E."/>
            <person name="Araus A.J."/>
            <person name="Petzold A."/>
            <person name="Susuki M."/>
            <person name="Suzuki K.-i.T."/>
            <person name="Hayashi T."/>
            <person name="Toyoda A."/>
            <person name="Oliveira C."/>
            <person name="Osipova E."/>
            <person name="Leigh N.D."/>
            <person name="Simon A."/>
            <person name="Yun M.H."/>
        </authorList>
    </citation>
    <scope>NUCLEOTIDE SEQUENCE</scope>
    <source>
        <strain evidence="1">20211129_DDA</strain>
        <tissue evidence="1">Liver</tissue>
    </source>
</reference>
<accession>A0AAV7WMX5</accession>
<evidence type="ECO:0000313" key="1">
    <source>
        <dbReference type="EMBL" id="KAJ1213893.1"/>
    </source>
</evidence>
<keyword evidence="2" id="KW-1185">Reference proteome</keyword>
<evidence type="ECO:0000313" key="2">
    <source>
        <dbReference type="Proteomes" id="UP001066276"/>
    </source>
</evidence>